<evidence type="ECO:0000313" key="3">
    <source>
        <dbReference type="RefSeq" id="XP_019054795.1"/>
    </source>
</evidence>
<accession>A0A1U8Q9P3</accession>
<feature type="region of interest" description="Disordered" evidence="1">
    <location>
        <begin position="70"/>
        <end position="100"/>
    </location>
</feature>
<dbReference type="KEGG" id="nnu:104606242"/>
<dbReference type="GeneID" id="104606242"/>
<proteinExistence type="predicted"/>
<keyword evidence="2" id="KW-1185">Reference proteome</keyword>
<feature type="region of interest" description="Disordered" evidence="1">
    <location>
        <begin position="134"/>
        <end position="162"/>
    </location>
</feature>
<evidence type="ECO:0000313" key="2">
    <source>
        <dbReference type="Proteomes" id="UP000189703"/>
    </source>
</evidence>
<dbReference type="PANTHER" id="PTHR33095">
    <property type="entry name" value="OS07G0619500 PROTEIN"/>
    <property type="match status" value="1"/>
</dbReference>
<dbReference type="PANTHER" id="PTHR33095:SF81">
    <property type="entry name" value="OS07G0619500 PROTEIN"/>
    <property type="match status" value="1"/>
</dbReference>
<protein>
    <submittedName>
        <fullName evidence="3">Uncharacterized protein LOC104606242</fullName>
    </submittedName>
</protein>
<dbReference type="RefSeq" id="XP_019054795.1">
    <property type="nucleotide sequence ID" value="XM_019199250.1"/>
</dbReference>
<dbReference type="AlphaFoldDB" id="A0A1U8Q9P3"/>
<dbReference type="OMA" id="RIIMKRC"/>
<name>A0A1U8Q9P3_NELNU</name>
<reference evidence="3" key="1">
    <citation type="submission" date="2025-08" db="UniProtKB">
        <authorList>
            <consortium name="RefSeq"/>
        </authorList>
    </citation>
    <scope>IDENTIFICATION</scope>
</reference>
<dbReference type="Proteomes" id="UP000189703">
    <property type="component" value="Unplaced"/>
</dbReference>
<evidence type="ECO:0000256" key="1">
    <source>
        <dbReference type="SAM" id="MobiDB-lite"/>
    </source>
</evidence>
<organism evidence="2 3">
    <name type="scientific">Nelumbo nucifera</name>
    <name type="common">Sacred lotus</name>
    <dbReference type="NCBI Taxonomy" id="4432"/>
    <lineage>
        <taxon>Eukaryota</taxon>
        <taxon>Viridiplantae</taxon>
        <taxon>Streptophyta</taxon>
        <taxon>Embryophyta</taxon>
        <taxon>Tracheophyta</taxon>
        <taxon>Spermatophyta</taxon>
        <taxon>Magnoliopsida</taxon>
        <taxon>Proteales</taxon>
        <taxon>Nelumbonaceae</taxon>
        <taxon>Nelumbo</taxon>
    </lineage>
</organism>
<dbReference type="OrthoDB" id="667051at2759"/>
<feature type="compositionally biased region" description="Low complexity" evidence="1">
    <location>
        <begin position="142"/>
        <end position="157"/>
    </location>
</feature>
<sequence>MEVVILAPPNGMDFNFDSACSSPYISAPSSPKRFGEFFNAPTSPTRATAIYRGFNDFSITSGIGGGGGSSSVIPFDLEQKPGKSKSSDTQNDDDDFTFDFSGQLETTSLTADELFGGGVIKPLKLPPRLQQVPSKVDDFATRKSVVSSPRSPRSPISKGKRIIMKRCPHVTRKTSTHSQLQ</sequence>
<gene>
    <name evidence="3" type="primary">LOC104606242</name>
</gene>